<gene>
    <name evidence="1" type="ORF">D6T64_16045</name>
</gene>
<reference evidence="1 2" key="1">
    <citation type="submission" date="2018-09" db="EMBL/GenBank/DDBJ databases">
        <title>Novel species of Cryobacterium.</title>
        <authorList>
            <person name="Liu Q."/>
            <person name="Xin Y.-H."/>
        </authorList>
    </citation>
    <scope>NUCLEOTIDE SEQUENCE [LARGE SCALE GENOMIC DNA]</scope>
    <source>
        <strain evidence="1 2">Hh39</strain>
    </source>
</reference>
<comment type="caution">
    <text evidence="1">The sequence shown here is derived from an EMBL/GenBank/DDBJ whole genome shotgun (WGS) entry which is preliminary data.</text>
</comment>
<accession>A0A3A5MK93</accession>
<keyword evidence="2" id="KW-1185">Reference proteome</keyword>
<proteinExistence type="predicted"/>
<evidence type="ECO:0000313" key="2">
    <source>
        <dbReference type="Proteomes" id="UP000272015"/>
    </source>
</evidence>
<dbReference type="AlphaFoldDB" id="A0A3A5MK93"/>
<name>A0A3A5MK93_9MICO</name>
<dbReference type="EMBL" id="QZVS01000091">
    <property type="protein sequence ID" value="RJT87253.1"/>
    <property type="molecule type" value="Genomic_DNA"/>
</dbReference>
<organism evidence="1 2">
    <name type="scientific">Cryobacterium melibiosiphilum</name>
    <dbReference type="NCBI Taxonomy" id="995039"/>
    <lineage>
        <taxon>Bacteria</taxon>
        <taxon>Bacillati</taxon>
        <taxon>Actinomycetota</taxon>
        <taxon>Actinomycetes</taxon>
        <taxon>Micrococcales</taxon>
        <taxon>Microbacteriaceae</taxon>
        <taxon>Cryobacterium</taxon>
    </lineage>
</organism>
<dbReference type="Proteomes" id="UP000272015">
    <property type="component" value="Unassembled WGS sequence"/>
</dbReference>
<sequence length="73" mass="7730">MVEHLQAGREIEMSVVLAAHFADVSIVNFVLKSGRPLVESGAVVLAQLDPVVRVMNVGRGLGSVGTADSEDRE</sequence>
<dbReference type="RefSeq" id="WP_119975679.1">
    <property type="nucleotide sequence ID" value="NZ_JBHSQA010000008.1"/>
</dbReference>
<protein>
    <submittedName>
        <fullName evidence="1">Uncharacterized protein</fullName>
    </submittedName>
</protein>
<evidence type="ECO:0000313" key="1">
    <source>
        <dbReference type="EMBL" id="RJT87253.1"/>
    </source>
</evidence>